<dbReference type="SUPFAM" id="SSF55073">
    <property type="entry name" value="Nucleotide cyclase"/>
    <property type="match status" value="1"/>
</dbReference>
<feature type="domain" description="NACHT" evidence="4">
    <location>
        <begin position="277"/>
        <end position="367"/>
    </location>
</feature>
<dbReference type="RefSeq" id="WP_168568492.1">
    <property type="nucleotide sequence ID" value="NZ_CP051167.1"/>
</dbReference>
<keyword evidence="2" id="KW-1133">Transmembrane helix</keyword>
<reference evidence="5 6" key="1">
    <citation type="submission" date="2020-04" db="EMBL/GenBank/DDBJ databases">
        <authorList>
            <person name="Basu S."/>
            <person name="Maruthanayagam V."/>
            <person name="Chakraborty S."/>
            <person name="Pramanik A."/>
            <person name="Mukherjee J."/>
            <person name="Brink B."/>
        </authorList>
    </citation>
    <scope>NUCLEOTIDE SEQUENCE [LARGE SCALE GENOMIC DNA]</scope>
    <source>
        <strain evidence="5 6">AP17</strain>
    </source>
</reference>
<gene>
    <name evidence="5" type="ORF">HCG48_06895</name>
</gene>
<feature type="domain" description="Guanylate cyclase" evidence="3">
    <location>
        <begin position="17"/>
        <end position="134"/>
    </location>
</feature>
<dbReference type="KEGG" id="oxy:HCG48_06895"/>
<keyword evidence="6" id="KW-1185">Reference proteome</keyword>
<comment type="similarity">
    <text evidence="1">Belongs to the adenylyl cyclase class-3 family.</text>
</comment>
<dbReference type="SMART" id="SM00044">
    <property type="entry name" value="CYCc"/>
    <property type="match status" value="1"/>
</dbReference>
<dbReference type="InterPro" id="IPR050697">
    <property type="entry name" value="Adenylyl/Guanylyl_Cyclase_3/4"/>
</dbReference>
<evidence type="ECO:0000259" key="3">
    <source>
        <dbReference type="PROSITE" id="PS50125"/>
    </source>
</evidence>
<feature type="transmembrane region" description="Helical" evidence="2">
    <location>
        <begin position="549"/>
        <end position="569"/>
    </location>
</feature>
<keyword evidence="2" id="KW-0812">Transmembrane</keyword>
<dbReference type="Pfam" id="PF05729">
    <property type="entry name" value="NACHT"/>
    <property type="match status" value="1"/>
</dbReference>
<dbReference type="SUPFAM" id="SSF52540">
    <property type="entry name" value="P-loop containing nucleoside triphosphate hydrolases"/>
    <property type="match status" value="1"/>
</dbReference>
<sequence length="901" mass="100684">MNNITSDLDGCERVLAAIVFSDAVDFSARMRSNEPRTLALIQRDQTIMKAICERYQGEVIKSTGDGLLIKFSNLNSSLQAVNCAIEIQKELAKNAENLDSEAILYHRIGIHFGEVFAISNDVMGHTVNVAARLESQAEPGGICLSKTVYDLTKKTLSVQVRYLGHRELKNISNSFPVYHISLGTESNNVSGALSRTRLSKQDYRNRQVLLDKVYNYWITGVLEHSLHARLLWEIGITPRPDMLDGSWNSVLKTAQTWQRYSARTRAIDIFNNLGAGRTLLILGQPGSGKTITLLEIARSLIDRAKYNVSLAIPVVFNLSSWSAKKQPIDRWLIGELKGKYQLSKEIAEKCVKEQNLLLLLDGLDEVSVESREACVEAINDFCHQFGQTEMIVCCRLRDYQALHHRLQLQDAIYLQPLRLEQIRAYLSFGGEKLAALSLLIETDKTLQKLARSPLMLSIMMFAYRGIPVENLIKKETLEERRQHLFDTYVCKLFDHRGGQQKYSLKTTKYWLSYLAKQLKKQGETIFSIEQIQSSWLPNSWGKFKYHLEFCLLFGAIFGAVLFLLFPVVFPHTNLTCPSWVFLVYGMVGGSSVGIYAAIAWTLLNRLLGKRIRSSVGGLIFSLVGGFAILPTVASVYMTSCLIDNFAIEGLFSFQSTIAYLGSFFPLFYLISALNAISFWAVLRTSISPSMKLKWSPTLAKKKLIYGMIWGLKSGLILGLIYWITLVEEILPTVLLVTYPLSPLARLTILILASELIGGLIGGMLGFFIGGLTGMTISTTTMPNQGIWHTLYNAICLGGMTTLIWGAIAASFGSHFSIVAIPLGVAVGMMSGGITALKHLLLRLNLRSLGLIPWNYARFLNYATSCIFLQKVGGGYIFVHRLLLEHFAAMDWRSRSSGGRSK</sequence>
<name>A0A6H1TW06_9CYAN</name>
<keyword evidence="2" id="KW-0472">Membrane</keyword>
<accession>A0A6H1TW06</accession>
<feature type="transmembrane region" description="Helical" evidence="2">
    <location>
        <begin position="815"/>
        <end position="836"/>
    </location>
</feature>
<dbReference type="EMBL" id="CP051167">
    <property type="protein sequence ID" value="QIZ70337.1"/>
    <property type="molecule type" value="Genomic_DNA"/>
</dbReference>
<feature type="transmembrane region" description="Helical" evidence="2">
    <location>
        <begin position="657"/>
        <end position="682"/>
    </location>
</feature>
<feature type="transmembrane region" description="Helical" evidence="2">
    <location>
        <begin position="581"/>
        <end position="603"/>
    </location>
</feature>
<dbReference type="Pfam" id="PF00211">
    <property type="entry name" value="Guanylate_cyc"/>
    <property type="match status" value="1"/>
</dbReference>
<feature type="transmembrane region" description="Helical" evidence="2">
    <location>
        <begin position="743"/>
        <end position="768"/>
    </location>
</feature>
<dbReference type="AlphaFoldDB" id="A0A6H1TW06"/>
<evidence type="ECO:0000313" key="5">
    <source>
        <dbReference type="EMBL" id="QIZ70337.1"/>
    </source>
</evidence>
<dbReference type="InterPro" id="IPR007111">
    <property type="entry name" value="NACHT_NTPase"/>
</dbReference>
<dbReference type="PANTHER" id="PTHR43081:SF19">
    <property type="entry name" value="PH-SENSITIVE ADENYLATE CYCLASE RV1264"/>
    <property type="match status" value="1"/>
</dbReference>
<dbReference type="CDD" id="cd06174">
    <property type="entry name" value="MFS"/>
    <property type="match status" value="1"/>
</dbReference>
<dbReference type="Gene3D" id="3.40.50.300">
    <property type="entry name" value="P-loop containing nucleotide triphosphate hydrolases"/>
    <property type="match status" value="1"/>
</dbReference>
<feature type="transmembrane region" description="Helical" evidence="2">
    <location>
        <begin position="789"/>
        <end position="809"/>
    </location>
</feature>
<dbReference type="CDD" id="cd07302">
    <property type="entry name" value="CHD"/>
    <property type="match status" value="1"/>
</dbReference>
<feature type="transmembrane region" description="Helical" evidence="2">
    <location>
        <begin position="615"/>
        <end position="637"/>
    </location>
</feature>
<dbReference type="PROSITE" id="PS50837">
    <property type="entry name" value="NACHT"/>
    <property type="match status" value="1"/>
</dbReference>
<evidence type="ECO:0000256" key="1">
    <source>
        <dbReference type="ARBA" id="ARBA00005381"/>
    </source>
</evidence>
<dbReference type="GO" id="GO:0006171">
    <property type="term" value="P:cAMP biosynthetic process"/>
    <property type="evidence" value="ECO:0007669"/>
    <property type="project" value="TreeGrafter"/>
</dbReference>
<dbReference type="GO" id="GO:0035556">
    <property type="term" value="P:intracellular signal transduction"/>
    <property type="evidence" value="ECO:0007669"/>
    <property type="project" value="InterPro"/>
</dbReference>
<dbReference type="InterPro" id="IPR027417">
    <property type="entry name" value="P-loop_NTPase"/>
</dbReference>
<feature type="transmembrane region" description="Helical" evidence="2">
    <location>
        <begin position="703"/>
        <end position="723"/>
    </location>
</feature>
<evidence type="ECO:0000256" key="2">
    <source>
        <dbReference type="SAM" id="Phobius"/>
    </source>
</evidence>
<evidence type="ECO:0000313" key="6">
    <source>
        <dbReference type="Proteomes" id="UP000500857"/>
    </source>
</evidence>
<dbReference type="Proteomes" id="UP000500857">
    <property type="component" value="Chromosome"/>
</dbReference>
<organism evidence="5 6">
    <name type="scientific">Oxynema aestuarii AP17</name>
    <dbReference type="NCBI Taxonomy" id="2064643"/>
    <lineage>
        <taxon>Bacteria</taxon>
        <taxon>Bacillati</taxon>
        <taxon>Cyanobacteriota</taxon>
        <taxon>Cyanophyceae</taxon>
        <taxon>Oscillatoriophycideae</taxon>
        <taxon>Oscillatoriales</taxon>
        <taxon>Oscillatoriaceae</taxon>
        <taxon>Oxynema</taxon>
        <taxon>Oxynema aestuarii</taxon>
    </lineage>
</organism>
<dbReference type="GO" id="GO:0004016">
    <property type="term" value="F:adenylate cyclase activity"/>
    <property type="evidence" value="ECO:0007669"/>
    <property type="project" value="UniProtKB-ARBA"/>
</dbReference>
<protein>
    <submittedName>
        <fullName evidence="5">NACHT domain-containing protein</fullName>
    </submittedName>
</protein>
<dbReference type="PROSITE" id="PS50125">
    <property type="entry name" value="GUANYLATE_CYCLASE_2"/>
    <property type="match status" value="1"/>
</dbReference>
<dbReference type="InterPro" id="IPR001054">
    <property type="entry name" value="A/G_cyclase"/>
</dbReference>
<proteinExistence type="inferred from homology"/>
<evidence type="ECO:0000259" key="4">
    <source>
        <dbReference type="PROSITE" id="PS50837"/>
    </source>
</evidence>
<dbReference type="PANTHER" id="PTHR43081">
    <property type="entry name" value="ADENYLATE CYCLASE, TERMINAL-DIFFERENTIATION SPECIFIC-RELATED"/>
    <property type="match status" value="1"/>
</dbReference>
<dbReference type="Gene3D" id="3.30.70.1230">
    <property type="entry name" value="Nucleotide cyclase"/>
    <property type="match status" value="1"/>
</dbReference>
<dbReference type="InterPro" id="IPR029787">
    <property type="entry name" value="Nucleotide_cyclase"/>
</dbReference>